<dbReference type="OrthoDB" id="40991at2157"/>
<evidence type="ECO:0000313" key="3">
    <source>
        <dbReference type="Proteomes" id="UP000001017"/>
    </source>
</evidence>
<dbReference type="Pfam" id="PF04014">
    <property type="entry name" value="MazE_antitoxin"/>
    <property type="match status" value="1"/>
</dbReference>
<sequence>MSTNLRRIQKIKGGSYIVSLPSDWVRENGLDVSREVEVFESSGIIKIRPKKDFNFERIIDFTDEETAEYLTSVYYMQGMTKITIQSKDVISRDVKDKIKMLQLELPGLNLKEESFNSITFEVDEEILKVQDSFFDFSNKALSILKDVTKIIETPREDMKQDLTSRCLALNSDYFKLIRSIALTVQRDDKYKLDVPVKDIILYAVASRDLGRFITHTRLLIGNIKQEDMKMRDQVLLLINTMENIITMFKTEDINMASRIRKNAHEILESVKSTSEANKELERMTGYALALMDDAVHKAVHL</sequence>
<dbReference type="SUPFAM" id="SSF89447">
    <property type="entry name" value="AbrB/MazE/MraZ-like"/>
    <property type="match status" value="1"/>
</dbReference>
<dbReference type="KEGG" id="tvo:TVG1019152"/>
<dbReference type="InterPro" id="IPR007159">
    <property type="entry name" value="SpoVT-AbrB_dom"/>
</dbReference>
<dbReference type="RefSeq" id="WP_010917224.1">
    <property type="nucleotide sequence ID" value="NC_002689.2"/>
</dbReference>
<proteinExistence type="predicted"/>
<reference evidence="2 3" key="2">
    <citation type="journal article" date="2000" name="Proc. Natl. Acad. Sci. U.S.A.">
        <title>Archaeal adaptation to higher temperatures revealed by genomic sequence of Thermoplasma volcanium.</title>
        <authorList>
            <person name="Kawashima T."/>
            <person name="Amano N."/>
            <person name="Koike H."/>
            <person name="Makino S."/>
            <person name="Higuchi S."/>
            <person name="Kawashima-Ohya Y."/>
            <person name="Watanabe K."/>
            <person name="Yamazaki M."/>
            <person name="Kanehori K."/>
            <person name="Kawamoto T."/>
            <person name="Nunoshiba T."/>
            <person name="Yamamoto Y."/>
            <person name="Aramaki H."/>
            <person name="Makino K."/>
            <person name="Suzuki M."/>
        </authorList>
    </citation>
    <scope>NUCLEOTIDE SEQUENCE [LARGE SCALE GENOMIC DNA]</scope>
    <source>
        <strain evidence="3">ATCC 51530 / DSM 4299 / JCM 9571 / NBRC 15438 / GSS1</strain>
    </source>
</reference>
<keyword evidence="3" id="KW-1185">Reference proteome</keyword>
<dbReference type="eggNOG" id="arCOG00320">
    <property type="taxonomic scope" value="Archaea"/>
</dbReference>
<dbReference type="SMR" id="Q97A15"/>
<protein>
    <submittedName>
        <fullName evidence="2">TVG1019152 protein</fullName>
    </submittedName>
</protein>
<evidence type="ECO:0000259" key="1">
    <source>
        <dbReference type="SMART" id="SM00966"/>
    </source>
</evidence>
<dbReference type="Proteomes" id="UP000001017">
    <property type="component" value="Chromosome"/>
</dbReference>
<dbReference type="STRING" id="273116.gene:9381787"/>
<dbReference type="InterPro" id="IPR037914">
    <property type="entry name" value="SpoVT-AbrB_sf"/>
</dbReference>
<dbReference type="PaxDb" id="273116-14325212"/>
<dbReference type="GO" id="GO:0003677">
    <property type="term" value="F:DNA binding"/>
    <property type="evidence" value="ECO:0007669"/>
    <property type="project" value="InterPro"/>
</dbReference>
<dbReference type="DNASU" id="1441106"/>
<dbReference type="SMART" id="SM00966">
    <property type="entry name" value="SpoVT_AbrB"/>
    <property type="match status" value="1"/>
</dbReference>
<gene>
    <name evidence="2" type="ORF">TVG1019152</name>
</gene>
<dbReference type="HOGENOM" id="CLU_896058_0_0_2"/>
<dbReference type="AlphaFoldDB" id="Q97A15"/>
<dbReference type="EMBL" id="BA000011">
    <property type="protein sequence ID" value="BAB60137.1"/>
    <property type="molecule type" value="Genomic_DNA"/>
</dbReference>
<feature type="domain" description="SpoVT-AbrB" evidence="1">
    <location>
        <begin position="10"/>
        <end position="55"/>
    </location>
</feature>
<dbReference type="PhylomeDB" id="Q97A15"/>
<evidence type="ECO:0000313" key="2">
    <source>
        <dbReference type="EMBL" id="BAB60137.1"/>
    </source>
</evidence>
<accession>Q97A15</accession>
<dbReference type="GeneID" id="1441106"/>
<organism evidence="2 3">
    <name type="scientific">Thermoplasma volcanium (strain ATCC 51530 / DSM 4299 / JCM 9571 / NBRC 15438 / GSS1)</name>
    <dbReference type="NCBI Taxonomy" id="273116"/>
    <lineage>
        <taxon>Archaea</taxon>
        <taxon>Methanobacteriati</taxon>
        <taxon>Thermoplasmatota</taxon>
        <taxon>Thermoplasmata</taxon>
        <taxon>Thermoplasmatales</taxon>
        <taxon>Thermoplasmataceae</taxon>
        <taxon>Thermoplasma</taxon>
    </lineage>
</organism>
<name>Q97A15_THEVO</name>
<reference evidence="2 3" key="1">
    <citation type="journal article" date="1999" name="Proc. Jpn. Acad.">
        <title>Determination of the complete genomic DNA sequence of Thermoplasma volvanium GSS1.</title>
        <authorList>
            <person name="Kawashima T."/>
            <person name="Yamamoto Y."/>
            <person name="Aramaki H."/>
            <person name="Nunoshiba T."/>
            <person name="Kawamoto T."/>
            <person name="Watanabe K."/>
            <person name="Yamazaki M."/>
            <person name="Kanehori K."/>
            <person name="Amano N."/>
            <person name="Ohya Y."/>
            <person name="Makino K."/>
            <person name="Suzuki M."/>
        </authorList>
    </citation>
    <scope>NUCLEOTIDE SEQUENCE [LARGE SCALE GENOMIC DNA]</scope>
    <source>
        <strain evidence="3">ATCC 51530 / DSM 4299 / JCM 9571 / NBRC 15438 / GSS1</strain>
    </source>
</reference>